<feature type="non-terminal residue" evidence="1">
    <location>
        <position position="1"/>
    </location>
</feature>
<comment type="caution">
    <text evidence="1">The sequence shown here is derived from an EMBL/GenBank/DDBJ whole genome shotgun (WGS) entry which is preliminary data.</text>
</comment>
<sequence>DKIVINRLGKNEWLKKYLSDTQIYREYLILMREKSKDNQMNLRDFERSLFEGNSV</sequence>
<protein>
    <submittedName>
        <fullName evidence="1">Uncharacterized protein</fullName>
    </submittedName>
</protein>
<reference evidence="1" key="1">
    <citation type="journal article" date="2015" name="Nature">
        <title>Complex archaea that bridge the gap between prokaryotes and eukaryotes.</title>
        <authorList>
            <person name="Spang A."/>
            <person name="Saw J.H."/>
            <person name="Jorgensen S.L."/>
            <person name="Zaremba-Niedzwiedzka K."/>
            <person name="Martijn J."/>
            <person name="Lind A.E."/>
            <person name="van Eijk R."/>
            <person name="Schleper C."/>
            <person name="Guy L."/>
            <person name="Ettema T.J."/>
        </authorList>
    </citation>
    <scope>NUCLEOTIDE SEQUENCE</scope>
</reference>
<evidence type="ECO:0000313" key="1">
    <source>
        <dbReference type="EMBL" id="KKN08052.1"/>
    </source>
</evidence>
<accession>A0A0F9N867</accession>
<dbReference type="EMBL" id="LAZR01004499">
    <property type="protein sequence ID" value="KKN08052.1"/>
    <property type="molecule type" value="Genomic_DNA"/>
</dbReference>
<dbReference type="AlphaFoldDB" id="A0A0F9N867"/>
<organism evidence="1">
    <name type="scientific">marine sediment metagenome</name>
    <dbReference type="NCBI Taxonomy" id="412755"/>
    <lineage>
        <taxon>unclassified sequences</taxon>
        <taxon>metagenomes</taxon>
        <taxon>ecological metagenomes</taxon>
    </lineage>
</organism>
<name>A0A0F9N867_9ZZZZ</name>
<proteinExistence type="predicted"/>
<gene>
    <name evidence="1" type="ORF">LCGC14_1060510</name>
</gene>